<reference evidence="1" key="1">
    <citation type="submission" date="2021-02" db="EMBL/GenBank/DDBJ databases">
        <authorList>
            <person name="Dougan E. K."/>
            <person name="Rhodes N."/>
            <person name="Thang M."/>
            <person name="Chan C."/>
        </authorList>
    </citation>
    <scope>NUCLEOTIDE SEQUENCE</scope>
</reference>
<protein>
    <recommendedName>
        <fullName evidence="3">Pentatricopeptide repeat-containing protein</fullName>
    </recommendedName>
</protein>
<name>A0A812RQZ4_9DINO</name>
<evidence type="ECO:0008006" key="3">
    <source>
        <dbReference type="Google" id="ProtNLM"/>
    </source>
</evidence>
<gene>
    <name evidence="1" type="ORF">SNAT2548_LOCUS24635</name>
</gene>
<dbReference type="Gene3D" id="1.25.40.10">
    <property type="entry name" value="Tetratricopeptide repeat domain"/>
    <property type="match status" value="1"/>
</dbReference>
<comment type="caution">
    <text evidence="1">The sequence shown here is derived from an EMBL/GenBank/DDBJ whole genome shotgun (WGS) entry which is preliminary data.</text>
</comment>
<dbReference type="EMBL" id="CAJNDS010002365">
    <property type="protein sequence ID" value="CAE7450490.1"/>
    <property type="molecule type" value="Genomic_DNA"/>
</dbReference>
<dbReference type="Proteomes" id="UP000604046">
    <property type="component" value="Unassembled WGS sequence"/>
</dbReference>
<organism evidence="1 2">
    <name type="scientific">Symbiodinium natans</name>
    <dbReference type="NCBI Taxonomy" id="878477"/>
    <lineage>
        <taxon>Eukaryota</taxon>
        <taxon>Sar</taxon>
        <taxon>Alveolata</taxon>
        <taxon>Dinophyceae</taxon>
        <taxon>Suessiales</taxon>
        <taxon>Symbiodiniaceae</taxon>
        <taxon>Symbiodinium</taxon>
    </lineage>
</organism>
<accession>A0A812RQZ4</accession>
<dbReference type="InterPro" id="IPR011990">
    <property type="entry name" value="TPR-like_helical_dom_sf"/>
</dbReference>
<proteinExistence type="predicted"/>
<sequence>MEAGFTIDKTLFNAFFRLCVRKEGVARAERRLQQLLELRHAPDKTTFGILLDAHAKKGDVTACQKWLKRMEAIL</sequence>
<evidence type="ECO:0000313" key="1">
    <source>
        <dbReference type="EMBL" id="CAE7450490.1"/>
    </source>
</evidence>
<evidence type="ECO:0000313" key="2">
    <source>
        <dbReference type="Proteomes" id="UP000604046"/>
    </source>
</evidence>
<keyword evidence="2" id="KW-1185">Reference proteome</keyword>
<dbReference type="AlphaFoldDB" id="A0A812RQZ4"/>